<dbReference type="InterPro" id="IPR003439">
    <property type="entry name" value="ABC_transporter-like_ATP-bd"/>
</dbReference>
<dbReference type="AlphaFoldDB" id="A0A1M5YM68"/>
<dbReference type="GO" id="GO:0005524">
    <property type="term" value="F:ATP binding"/>
    <property type="evidence" value="ECO:0007669"/>
    <property type="project" value="UniProtKB-KW"/>
</dbReference>
<dbReference type="STRING" id="1123282.SAMN02745823_02646"/>
<protein>
    <submittedName>
        <fullName evidence="12">ATP-binding cassette, subfamily B</fullName>
    </submittedName>
</protein>
<evidence type="ECO:0000256" key="3">
    <source>
        <dbReference type="ARBA" id="ARBA00022692"/>
    </source>
</evidence>
<dbReference type="PANTHER" id="PTHR43394">
    <property type="entry name" value="ATP-DEPENDENT PERMEASE MDL1, MITOCHONDRIAL"/>
    <property type="match status" value="1"/>
</dbReference>
<dbReference type="PROSITE" id="PS50929">
    <property type="entry name" value="ABC_TM1F"/>
    <property type="match status" value="1"/>
</dbReference>
<evidence type="ECO:0000256" key="5">
    <source>
        <dbReference type="ARBA" id="ARBA00022840"/>
    </source>
</evidence>
<evidence type="ECO:0000256" key="6">
    <source>
        <dbReference type="ARBA" id="ARBA00022989"/>
    </source>
</evidence>
<dbReference type="GO" id="GO:0016887">
    <property type="term" value="F:ATP hydrolysis activity"/>
    <property type="evidence" value="ECO:0007669"/>
    <property type="project" value="InterPro"/>
</dbReference>
<dbReference type="PROSITE" id="PS00211">
    <property type="entry name" value="ABC_TRANSPORTER_1"/>
    <property type="match status" value="1"/>
</dbReference>
<evidence type="ECO:0000259" key="11">
    <source>
        <dbReference type="PROSITE" id="PS50929"/>
    </source>
</evidence>
<dbReference type="CDD" id="cd18547">
    <property type="entry name" value="ABC_6TM_Tm288_like"/>
    <property type="match status" value="1"/>
</dbReference>
<dbReference type="InterPro" id="IPR036640">
    <property type="entry name" value="ABC1_TM_sf"/>
</dbReference>
<dbReference type="InterPro" id="IPR027417">
    <property type="entry name" value="P-loop_NTPase"/>
</dbReference>
<dbReference type="Proteomes" id="UP000183995">
    <property type="component" value="Unassembled WGS sequence"/>
</dbReference>
<feature type="transmembrane region" description="Helical" evidence="9">
    <location>
        <begin position="91"/>
        <end position="113"/>
    </location>
</feature>
<dbReference type="Gene3D" id="1.20.1560.10">
    <property type="entry name" value="ABC transporter type 1, transmembrane domain"/>
    <property type="match status" value="1"/>
</dbReference>
<keyword evidence="5 12" id="KW-0067">ATP-binding</keyword>
<gene>
    <name evidence="12" type="ORF">SAMN02745823_02646</name>
</gene>
<keyword evidence="3 9" id="KW-0812">Transmembrane</keyword>
<proteinExistence type="predicted"/>
<dbReference type="SMART" id="SM00382">
    <property type="entry name" value="AAA"/>
    <property type="match status" value="1"/>
</dbReference>
<dbReference type="SUPFAM" id="SSF90123">
    <property type="entry name" value="ABC transporter transmembrane region"/>
    <property type="match status" value="1"/>
</dbReference>
<comment type="subcellular location">
    <subcellularLocation>
        <location evidence="1">Cell membrane</location>
        <topology evidence="1">Multi-pass membrane protein</topology>
    </subcellularLocation>
</comment>
<evidence type="ECO:0000313" key="12">
    <source>
        <dbReference type="EMBL" id="SHI13030.1"/>
    </source>
</evidence>
<evidence type="ECO:0000313" key="13">
    <source>
        <dbReference type="Proteomes" id="UP000183995"/>
    </source>
</evidence>
<dbReference type="RefSeq" id="WP_084726478.1">
    <property type="nucleotide sequence ID" value="NZ_FQXV01000009.1"/>
</dbReference>
<evidence type="ECO:0000256" key="4">
    <source>
        <dbReference type="ARBA" id="ARBA00022741"/>
    </source>
</evidence>
<keyword evidence="6 9" id="KW-1133">Transmembrane helix</keyword>
<evidence type="ECO:0000256" key="2">
    <source>
        <dbReference type="ARBA" id="ARBA00022448"/>
    </source>
</evidence>
<dbReference type="EMBL" id="FQXV01000009">
    <property type="protein sequence ID" value="SHI13030.1"/>
    <property type="molecule type" value="Genomic_DNA"/>
</dbReference>
<feature type="domain" description="ABC transmembrane type-1" evidence="11">
    <location>
        <begin position="50"/>
        <end position="348"/>
    </location>
</feature>
<dbReference type="InterPro" id="IPR011527">
    <property type="entry name" value="ABC1_TM_dom"/>
</dbReference>
<dbReference type="InterPro" id="IPR003593">
    <property type="entry name" value="AAA+_ATPase"/>
</dbReference>
<keyword evidence="4" id="KW-0547">Nucleotide-binding</keyword>
<keyword evidence="2" id="KW-0813">Transport</keyword>
<evidence type="ECO:0000256" key="9">
    <source>
        <dbReference type="SAM" id="Phobius"/>
    </source>
</evidence>
<dbReference type="InterPro" id="IPR039421">
    <property type="entry name" value="Type_1_exporter"/>
</dbReference>
<dbReference type="InterPro" id="IPR017871">
    <property type="entry name" value="ABC_transporter-like_CS"/>
</dbReference>
<dbReference type="Pfam" id="PF00664">
    <property type="entry name" value="ABC_membrane"/>
    <property type="match status" value="1"/>
</dbReference>
<feature type="region of interest" description="Disordered" evidence="8">
    <location>
        <begin position="1"/>
        <end position="25"/>
    </location>
</feature>
<dbReference type="CDD" id="cd03254">
    <property type="entry name" value="ABCC_Glucan_exporter_like"/>
    <property type="match status" value="1"/>
</dbReference>
<name>A0A1M5YM68_9FIRM</name>
<dbReference type="GO" id="GO:0005886">
    <property type="term" value="C:plasma membrane"/>
    <property type="evidence" value="ECO:0007669"/>
    <property type="project" value="UniProtKB-SubCell"/>
</dbReference>
<keyword evidence="13" id="KW-1185">Reference proteome</keyword>
<reference evidence="12 13" key="1">
    <citation type="submission" date="2016-11" db="EMBL/GenBank/DDBJ databases">
        <authorList>
            <person name="Jaros S."/>
            <person name="Januszkiewicz K."/>
            <person name="Wedrychowicz H."/>
        </authorList>
    </citation>
    <scope>NUCLEOTIDE SEQUENCE [LARGE SCALE GENOMIC DNA]</scope>
    <source>
        <strain evidence="12 13">DSM 10068</strain>
    </source>
</reference>
<feature type="transmembrane region" description="Helical" evidence="9">
    <location>
        <begin position="278"/>
        <end position="300"/>
    </location>
</feature>
<dbReference type="PROSITE" id="PS50893">
    <property type="entry name" value="ABC_TRANSPORTER_2"/>
    <property type="match status" value="1"/>
</dbReference>
<dbReference type="SUPFAM" id="SSF52540">
    <property type="entry name" value="P-loop containing nucleoside triphosphate hydrolases"/>
    <property type="match status" value="1"/>
</dbReference>
<evidence type="ECO:0000256" key="7">
    <source>
        <dbReference type="ARBA" id="ARBA00023136"/>
    </source>
</evidence>
<dbReference type="Gene3D" id="3.40.50.300">
    <property type="entry name" value="P-loop containing nucleotide triphosphate hydrolases"/>
    <property type="match status" value="1"/>
</dbReference>
<evidence type="ECO:0000256" key="8">
    <source>
        <dbReference type="SAM" id="MobiDB-lite"/>
    </source>
</evidence>
<feature type="domain" description="ABC transporter" evidence="10">
    <location>
        <begin position="413"/>
        <end position="647"/>
    </location>
</feature>
<dbReference type="PANTHER" id="PTHR43394:SF1">
    <property type="entry name" value="ATP-BINDING CASSETTE SUB-FAMILY B MEMBER 10, MITOCHONDRIAL"/>
    <property type="match status" value="1"/>
</dbReference>
<dbReference type="FunFam" id="3.40.50.300:FF:000287">
    <property type="entry name" value="Multidrug ABC transporter ATP-binding protein"/>
    <property type="match status" value="1"/>
</dbReference>
<sequence length="652" mass="72175">MNNEKKNPPVRRMPSGPGNPGVPGAMGGKVRKATVKRLFSYMFQYKLHFIAVVVCIIASAATGAVSSLFLQKLIDGYITPLLMASAPDYSGLVRIILLMAGIYLVGVVATLLYNRLMAVISQGVLKKIRDDMFARMQALPIRYFDTHSHGDVMSHYTNDTDALRQMISQAIPQIFSSVITLVSVFFAMLYISVWLTLFVIAYIFVMKKVISVIAGRSRGHFVRQQEALGDLNGYIEEMINGQKVVKVFCHEEKAKEIFDGKNKELEMNARLANRYANILMPILISLGYVLYVVLAIAGALMDIGHVPNLSLTGTGALTLGMIASFLQLSRNFSGPIGQVSQQLNAIIMAMAGAERIFKLMDEEPEQDSGYVTLVNVRREGDALVETAARTELWAWKHPHTDGTLTYTELKGEVRFYDVDFGYEENKRVLHNISLFAKPGQKVAFVGATGAGKTTITNLINRYYDIADGKIRYDDININKIRKSDLRRSLGIVLQDVNLFTGTVMDNIRYGRLDATDEECIAAAKLANADGFIRMLPKGYQTVLSGDGSGLSQGQRQLISIARAAVADPPVMILDEATSSIDTRTEAHVQRGMDSLMKGRTVFVIAHRLSTVQNANVIMVLEHGEIIERGTHEALIAEKGKYYQLYTGVFELE</sequence>
<dbReference type="GO" id="GO:0015421">
    <property type="term" value="F:ABC-type oligopeptide transporter activity"/>
    <property type="evidence" value="ECO:0007669"/>
    <property type="project" value="TreeGrafter"/>
</dbReference>
<evidence type="ECO:0000256" key="1">
    <source>
        <dbReference type="ARBA" id="ARBA00004651"/>
    </source>
</evidence>
<dbReference type="Pfam" id="PF00005">
    <property type="entry name" value="ABC_tran"/>
    <property type="match status" value="1"/>
</dbReference>
<evidence type="ECO:0000259" key="10">
    <source>
        <dbReference type="PROSITE" id="PS50893"/>
    </source>
</evidence>
<accession>A0A1M5YM68</accession>
<organism evidence="12 13">
    <name type="scientific">Sporobacter termitidis DSM 10068</name>
    <dbReference type="NCBI Taxonomy" id="1123282"/>
    <lineage>
        <taxon>Bacteria</taxon>
        <taxon>Bacillati</taxon>
        <taxon>Bacillota</taxon>
        <taxon>Clostridia</taxon>
        <taxon>Eubacteriales</taxon>
        <taxon>Oscillospiraceae</taxon>
        <taxon>Sporobacter</taxon>
    </lineage>
</organism>
<feature type="transmembrane region" description="Helical" evidence="9">
    <location>
        <begin position="47"/>
        <end position="71"/>
    </location>
</feature>
<keyword evidence="7 9" id="KW-0472">Membrane</keyword>